<feature type="transmembrane region" description="Helical" evidence="1">
    <location>
        <begin position="163"/>
        <end position="196"/>
    </location>
</feature>
<dbReference type="EMBL" id="CP058529">
    <property type="protein sequence ID" value="QLG29446.1"/>
    <property type="molecule type" value="Genomic_DNA"/>
</dbReference>
<proteinExistence type="predicted"/>
<accession>A0A7D5GE01</accession>
<evidence type="ECO:0000313" key="3">
    <source>
        <dbReference type="Proteomes" id="UP000509750"/>
    </source>
</evidence>
<feature type="transmembrane region" description="Helical" evidence="1">
    <location>
        <begin position="227"/>
        <end position="244"/>
    </location>
</feature>
<dbReference type="Proteomes" id="UP000509750">
    <property type="component" value="Chromosome"/>
</dbReference>
<dbReference type="AlphaFoldDB" id="A0A7D5GE01"/>
<sequence length="288" mass="31034">MALSTTDFIDVLHENVRRMDLVLLSTVPVLLLLVHALPEPVRRGLAFRFRAPTLVTAYTSHFVHLSLEHLLVNLVGYILLAGVCYVLAVLADRRQLFGMAITTYLLAFPLVLSALNLAIPRDAIGYGFSGVNMALLGLLPLLLAEYTEQNLNPAVGVRHAPSLFFSGLVLVSLVALPLTLLSVGLAIAAGFVVLLYASSLRTSHRESPTAASESVLTGSSSGWADQFFIGLIVFLGYLFIGFPLSATVDGAVLNTYAHLLGFCLAFIVHYLVLELGLLDATETADVQR</sequence>
<name>A0A7D5GE01_9EURY</name>
<keyword evidence="1" id="KW-1133">Transmembrane helix</keyword>
<evidence type="ECO:0008006" key="4">
    <source>
        <dbReference type="Google" id="ProtNLM"/>
    </source>
</evidence>
<evidence type="ECO:0000256" key="1">
    <source>
        <dbReference type="SAM" id="Phobius"/>
    </source>
</evidence>
<feature type="transmembrane region" description="Helical" evidence="1">
    <location>
        <begin position="256"/>
        <end position="278"/>
    </location>
</feature>
<protein>
    <recommendedName>
        <fullName evidence="4">Rhomboid family protein</fullName>
    </recommendedName>
</protein>
<dbReference type="KEGG" id="halg:HUG10_07285"/>
<organism evidence="2 3">
    <name type="scientific">Halorarum halophilum</name>
    <dbReference type="NCBI Taxonomy" id="2743090"/>
    <lineage>
        <taxon>Archaea</taxon>
        <taxon>Methanobacteriati</taxon>
        <taxon>Methanobacteriota</taxon>
        <taxon>Stenosarchaea group</taxon>
        <taxon>Halobacteria</taxon>
        <taxon>Halobacteriales</taxon>
        <taxon>Haloferacaceae</taxon>
        <taxon>Halorarum</taxon>
    </lineage>
</organism>
<gene>
    <name evidence="2" type="ORF">HUG10_07285</name>
</gene>
<keyword evidence="1" id="KW-0812">Transmembrane</keyword>
<keyword evidence="1" id="KW-0472">Membrane</keyword>
<feature type="transmembrane region" description="Helical" evidence="1">
    <location>
        <begin position="70"/>
        <end position="90"/>
    </location>
</feature>
<evidence type="ECO:0000313" key="2">
    <source>
        <dbReference type="EMBL" id="QLG29446.1"/>
    </source>
</evidence>
<reference evidence="2 3" key="1">
    <citation type="submission" date="2020-07" db="EMBL/GenBank/DDBJ databases">
        <title>Gai3-2, isolated from salt lake.</title>
        <authorList>
            <person name="Cui H."/>
            <person name="Shi X."/>
        </authorList>
    </citation>
    <scope>NUCLEOTIDE SEQUENCE [LARGE SCALE GENOMIC DNA]</scope>
    <source>
        <strain evidence="2 3">Gai3-2</strain>
    </source>
</reference>
<feature type="transmembrane region" description="Helical" evidence="1">
    <location>
        <begin position="21"/>
        <end position="38"/>
    </location>
</feature>
<feature type="transmembrane region" description="Helical" evidence="1">
    <location>
        <begin position="96"/>
        <end position="117"/>
    </location>
</feature>
<keyword evidence="3" id="KW-1185">Reference proteome</keyword>